<dbReference type="InterPro" id="IPR027417">
    <property type="entry name" value="P-loop_NTPase"/>
</dbReference>
<dbReference type="InterPro" id="IPR003852">
    <property type="entry name" value="Sig_transdc_His_kinase_KdpD_N"/>
</dbReference>
<dbReference type="EMBL" id="CBLU010000002">
    <property type="protein sequence ID" value="CDG03321.1"/>
    <property type="molecule type" value="Genomic_DNA"/>
</dbReference>
<dbReference type="Gene3D" id="3.40.50.300">
    <property type="entry name" value="P-loop containing nucleotide triphosphate hydrolases"/>
    <property type="match status" value="1"/>
</dbReference>
<dbReference type="GO" id="GO:0034220">
    <property type="term" value="P:monoatomic ion transmembrane transport"/>
    <property type="evidence" value="ECO:0007669"/>
    <property type="project" value="UniProtKB-KW"/>
</dbReference>
<dbReference type="GO" id="GO:0005886">
    <property type="term" value="C:plasma membrane"/>
    <property type="evidence" value="ECO:0007669"/>
    <property type="project" value="TreeGrafter"/>
</dbReference>
<reference evidence="5 6" key="1">
    <citation type="journal article" date="2013" name="Appl. Environ. Microbiol.">
        <title>The Carbohydrate Metabolism Signature of Lactococcus lactis Strain A12 Reveals Its Sourdough Ecosystem Origin.</title>
        <authorList>
            <person name="Passerini D."/>
            <person name="Coddeville M."/>
            <person name="Le Bourgeois P."/>
            <person name="Loubiere P."/>
            <person name="Ritzenthaler P."/>
            <person name="Fontagne-Faucher C."/>
            <person name="Daveran-Mingot M.L."/>
            <person name="Cocaign-Bousquet M."/>
        </authorList>
    </citation>
    <scope>NUCLEOTIDE SEQUENCE [LARGE SCALE GENOMIC DNA]</scope>
    <source>
        <strain evidence="5 6">A12</strain>
    </source>
</reference>
<comment type="caution">
    <text evidence="5">The sequence shown here is derived from an EMBL/GenBank/DDBJ whole genome shotgun (WGS) entry which is preliminary data.</text>
</comment>
<dbReference type="Pfam" id="PF02702">
    <property type="entry name" value="KdpD"/>
    <property type="match status" value="1"/>
</dbReference>
<organism evidence="5 6">
    <name type="scientific">Lactococcus lactis subsp. lactis A12</name>
    <dbReference type="NCBI Taxonomy" id="1137134"/>
    <lineage>
        <taxon>Bacteria</taxon>
        <taxon>Bacillati</taxon>
        <taxon>Bacillota</taxon>
        <taxon>Bacilli</taxon>
        <taxon>Lactobacillales</taxon>
        <taxon>Streptococcaceae</taxon>
        <taxon>Lactococcus</taxon>
    </lineage>
</organism>
<keyword evidence="1 5" id="KW-0808">Transferase</keyword>
<keyword evidence="2 5" id="KW-0418">Kinase</keyword>
<feature type="domain" description="Signal transduction histidine kinase osmosensitive K+ channel sensor N-terminal" evidence="4">
    <location>
        <begin position="3"/>
        <end position="132"/>
    </location>
</feature>
<keyword evidence="5" id="KW-0406">Ion transport</keyword>
<keyword evidence="3" id="KW-0902">Two-component regulatory system</keyword>
<dbReference type="EC" id="2.7.13.3" evidence="5"/>
<evidence type="ECO:0000259" key="4">
    <source>
        <dbReference type="Pfam" id="PF02702"/>
    </source>
</evidence>
<dbReference type="PANTHER" id="PTHR45569">
    <property type="entry name" value="SENSOR PROTEIN KDPD"/>
    <property type="match status" value="1"/>
</dbReference>
<name>S6FDJ2_LACLL</name>
<gene>
    <name evidence="5" type="primary">kdpD</name>
    <name evidence="5" type="ORF">O9U_04335</name>
</gene>
<dbReference type="InterPro" id="IPR052023">
    <property type="entry name" value="Histidine_kinase_KdpD"/>
</dbReference>
<evidence type="ECO:0000256" key="2">
    <source>
        <dbReference type="ARBA" id="ARBA00022777"/>
    </source>
</evidence>
<evidence type="ECO:0000313" key="5">
    <source>
        <dbReference type="EMBL" id="CDG03321.1"/>
    </source>
</evidence>
<keyword evidence="5" id="KW-0813">Transport</keyword>
<proteinExistence type="predicted"/>
<accession>S6FDJ2</accession>
<sequence>MIRRPQVILVDELAHTNCHGSRNKKRFQDIEELLKAGIDVFTTINIQHLEGLNDVIEKITGIIVNEKIPDYIFEEADQIELIDIEPVDLLERLDKGKIYQLNKVNQAKENFFTLEKLIALREIALRKTADQVNKSAIRKAQNKKVFMQKNMF</sequence>
<protein>
    <submittedName>
        <fullName evidence="5">Osmosensitive K+ channel sensor histidine kinase</fullName>
        <ecNumber evidence="5">2.7.13.3</ecNumber>
    </submittedName>
</protein>
<dbReference type="Proteomes" id="UP000015361">
    <property type="component" value="Unassembled WGS sequence"/>
</dbReference>
<dbReference type="GO" id="GO:0000155">
    <property type="term" value="F:phosphorelay sensor kinase activity"/>
    <property type="evidence" value="ECO:0007669"/>
    <property type="project" value="InterPro"/>
</dbReference>
<evidence type="ECO:0000256" key="1">
    <source>
        <dbReference type="ARBA" id="ARBA00022679"/>
    </source>
</evidence>
<keyword evidence="5" id="KW-0407">Ion channel</keyword>
<dbReference type="PANTHER" id="PTHR45569:SF1">
    <property type="entry name" value="SENSOR PROTEIN KDPD"/>
    <property type="match status" value="1"/>
</dbReference>
<evidence type="ECO:0000313" key="6">
    <source>
        <dbReference type="Proteomes" id="UP000015361"/>
    </source>
</evidence>
<dbReference type="AlphaFoldDB" id="S6FDJ2"/>
<evidence type="ECO:0000256" key="3">
    <source>
        <dbReference type="ARBA" id="ARBA00023012"/>
    </source>
</evidence>